<reference evidence="1" key="1">
    <citation type="journal article" date="2021" name="Environ. Microbiol.">
        <title>Gene family expansions and transcriptome signatures uncover fungal adaptations to wood decay.</title>
        <authorList>
            <person name="Hage H."/>
            <person name="Miyauchi S."/>
            <person name="Viragh M."/>
            <person name="Drula E."/>
            <person name="Min B."/>
            <person name="Chaduli D."/>
            <person name="Navarro D."/>
            <person name="Favel A."/>
            <person name="Norest M."/>
            <person name="Lesage-Meessen L."/>
            <person name="Balint B."/>
            <person name="Merenyi Z."/>
            <person name="de Eugenio L."/>
            <person name="Morin E."/>
            <person name="Martinez A.T."/>
            <person name="Baldrian P."/>
            <person name="Stursova M."/>
            <person name="Martinez M.J."/>
            <person name="Novotny C."/>
            <person name="Magnuson J.K."/>
            <person name="Spatafora J.W."/>
            <person name="Maurice S."/>
            <person name="Pangilinan J."/>
            <person name="Andreopoulos W."/>
            <person name="LaButti K."/>
            <person name="Hundley H."/>
            <person name="Na H."/>
            <person name="Kuo A."/>
            <person name="Barry K."/>
            <person name="Lipzen A."/>
            <person name="Henrissat B."/>
            <person name="Riley R."/>
            <person name="Ahrendt S."/>
            <person name="Nagy L.G."/>
            <person name="Grigoriev I.V."/>
            <person name="Martin F."/>
            <person name="Rosso M.N."/>
        </authorList>
    </citation>
    <scope>NUCLEOTIDE SEQUENCE</scope>
    <source>
        <strain evidence="1">CBS 384.51</strain>
    </source>
</reference>
<accession>A0ACB8UCX3</accession>
<keyword evidence="2" id="KW-1185">Reference proteome</keyword>
<protein>
    <submittedName>
        <fullName evidence="1">Uncharacterized protein</fullName>
    </submittedName>
</protein>
<evidence type="ECO:0000313" key="1">
    <source>
        <dbReference type="EMBL" id="KAI0092178.1"/>
    </source>
</evidence>
<evidence type="ECO:0000313" key="2">
    <source>
        <dbReference type="Proteomes" id="UP001055072"/>
    </source>
</evidence>
<proteinExistence type="predicted"/>
<dbReference type="Proteomes" id="UP001055072">
    <property type="component" value="Unassembled WGS sequence"/>
</dbReference>
<sequence length="366" mass="40192">MSVRSIFPLPLPGIFVYHTWIPLSFTMSNITVDASVPLVPGSLMWQTVFNATSAALVGSWFALLLCGIAIAQGYNYFNNCSGTNIWTRILVFLVSFLNILHILFVCIAEYTHLVSNSGDLVTRLMASWALLATIECHIILATIVLMYYTGICFHLLTNKKLQKPMVALLFVTILVHFSCGTATVVKMSEHTSRLDMASYSKPIVIPMVVTQVVADVLVTATLCFALPKPSAKSFSRTRDAIQTIMCFFVSRGIVTSLVAIVELVLLIVSYHNLWFIASEYMVGGLYTNSLLAALNARNHIHSRLRGTSVIATPMSIPLDIRHSNGSNEDSSVTGATSIPPNGRVKVEVYTFQKCDDSPEACDKIKA</sequence>
<gene>
    <name evidence="1" type="ORF">BDY19DRAFT_585011</name>
</gene>
<comment type="caution">
    <text evidence="1">The sequence shown here is derived from an EMBL/GenBank/DDBJ whole genome shotgun (WGS) entry which is preliminary data.</text>
</comment>
<dbReference type="EMBL" id="MU274904">
    <property type="protein sequence ID" value="KAI0092178.1"/>
    <property type="molecule type" value="Genomic_DNA"/>
</dbReference>
<organism evidence="1 2">
    <name type="scientific">Irpex rosettiformis</name>
    <dbReference type="NCBI Taxonomy" id="378272"/>
    <lineage>
        <taxon>Eukaryota</taxon>
        <taxon>Fungi</taxon>
        <taxon>Dikarya</taxon>
        <taxon>Basidiomycota</taxon>
        <taxon>Agaricomycotina</taxon>
        <taxon>Agaricomycetes</taxon>
        <taxon>Polyporales</taxon>
        <taxon>Irpicaceae</taxon>
        <taxon>Irpex</taxon>
    </lineage>
</organism>
<name>A0ACB8UCX3_9APHY</name>